<sequence length="483" mass="51821">MRIAVGGIHIECSTFNPVLTHEAEFRTVKGDALLEAPYFQFLGDYPATFLPTLHTRAIPGGPVARETYENFKAEFLTRLQASLPIDGLYLAMHGAMYVEGLEDAEGDWITAARACVGEDCPIAVSYDLHGNVTQRIIDAIDMYSTYRTAPHIDVEETMRRAVTMLVNSLQSGVRPGVVWAPVPVILPGERTSTEDEAAKSLYATLTASDQLPGVLDSSLMVGYVWADEPRATAAAIFTGTDVTVLKQQAAILAQAYWDAREAFVFGCRTGSVAQCVEEAIASPTSPVILADSGDNPTGGGVGDRGDVLAELQRQQATETLVAGITDAPATEAAFAAGVGAELALTVGARLDPAGESVSGRFTVKNLLPAGAHSSASQAVLQIEGITVVVADRRRPYHDIADFHQLGLDPEAFRIVVVKSGYLSPELAPIANPNLMALSEGVVDQDIERVPRQRMLTRTWPFDRDLDFTAQVFVSARAPFSQES</sequence>
<comment type="function">
    <text evidence="1">Involved in peptidolytic degradation of cyclic heptapeptide hepatotoxin microcystin (MC).</text>
</comment>
<evidence type="ECO:0000313" key="4">
    <source>
        <dbReference type="EMBL" id="MEL0553082.1"/>
    </source>
</evidence>
<comment type="cofactor">
    <cofactor evidence="1">
        <name>Zn(2+)</name>
        <dbReference type="ChEBI" id="CHEBI:29105"/>
    </cofactor>
    <text evidence="1">Binds 1 zinc ion per subunit.</text>
</comment>
<reference evidence="4 5" key="1">
    <citation type="submission" date="2024-04" db="EMBL/GenBank/DDBJ databases">
        <title>Two novel Raoultella species associated with bleeding cankers of broadleaf hosts, Raoultella scottia sp. nov. and Raoultella lignicola sp. nov.</title>
        <authorList>
            <person name="Brady C.L."/>
        </authorList>
    </citation>
    <scope>NUCLEOTIDE SEQUENCE [LARGE SCALE GENOMIC DNA]</scope>
    <source>
        <strain evidence="4 5">TW_WC1a.1</strain>
    </source>
</reference>
<feature type="domain" description="Microcystin LR degradation protein MlrC N-terminal" evidence="3">
    <location>
        <begin position="2"/>
        <end position="280"/>
    </location>
</feature>
<keyword evidence="1" id="KW-0645">Protease</keyword>
<dbReference type="EMBL" id="JARXNK020000104">
    <property type="protein sequence ID" value="MEL0553082.1"/>
    <property type="molecule type" value="Genomic_DNA"/>
</dbReference>
<proteinExistence type="inferred from homology"/>
<keyword evidence="1" id="KW-0479">Metal-binding</keyword>
<dbReference type="Proteomes" id="UP001312893">
    <property type="component" value="Unassembled WGS sequence"/>
</dbReference>
<gene>
    <name evidence="4" type="ORF">QFI96_015405</name>
</gene>
<comment type="caution">
    <text evidence="4">The sequence shown here is derived from an EMBL/GenBank/DDBJ whole genome shotgun (WGS) entry which is preliminary data.</text>
</comment>
<dbReference type="RefSeq" id="WP_123754081.1">
    <property type="nucleotide sequence ID" value="NZ_JARXNK020000104.1"/>
</dbReference>
<protein>
    <recommendedName>
        <fullName evidence="1">Microcystinase C</fullName>
        <shortName evidence="1">MlrC</shortName>
    </recommendedName>
</protein>
<comment type="similarity">
    <text evidence="1">Belongs to the peptidase M81 family.</text>
</comment>
<dbReference type="InterPro" id="IPR010799">
    <property type="entry name" value="MlrC_C"/>
</dbReference>
<keyword evidence="1" id="KW-0378">Hydrolase</keyword>
<organism evidence="4 5">
    <name type="scientific">Raoultella lignicola</name>
    <dbReference type="NCBI Taxonomy" id="3040939"/>
    <lineage>
        <taxon>Bacteria</taxon>
        <taxon>Pseudomonadati</taxon>
        <taxon>Pseudomonadota</taxon>
        <taxon>Gammaproteobacteria</taxon>
        <taxon>Enterobacterales</taxon>
        <taxon>Enterobacteriaceae</taxon>
        <taxon>Klebsiella/Raoultella group</taxon>
        <taxon>Raoultella</taxon>
    </lineage>
</organism>
<evidence type="ECO:0000256" key="1">
    <source>
        <dbReference type="PIRNR" id="PIRNR012702"/>
    </source>
</evidence>
<keyword evidence="5" id="KW-1185">Reference proteome</keyword>
<dbReference type="InterPro" id="IPR015995">
    <property type="entry name" value="MlrC_N"/>
</dbReference>
<dbReference type="Pfam" id="PF07364">
    <property type="entry name" value="DUF1485"/>
    <property type="match status" value="1"/>
</dbReference>
<accession>A0ABU9F9K0</accession>
<dbReference type="Pfam" id="PF07171">
    <property type="entry name" value="MlrC_C"/>
    <property type="match status" value="1"/>
</dbReference>
<evidence type="ECO:0000313" key="5">
    <source>
        <dbReference type="Proteomes" id="UP001312893"/>
    </source>
</evidence>
<evidence type="ECO:0000259" key="2">
    <source>
        <dbReference type="Pfam" id="PF07171"/>
    </source>
</evidence>
<dbReference type="InterPro" id="IPR009197">
    <property type="entry name" value="MlrC"/>
</dbReference>
<name>A0ABU9F9K0_9ENTR</name>
<keyword evidence="1" id="KW-0482">Metalloprotease</keyword>
<feature type="domain" description="Microcystin LR degradation protein MlrC C-terminal" evidence="2">
    <location>
        <begin position="289"/>
        <end position="453"/>
    </location>
</feature>
<evidence type="ECO:0000259" key="3">
    <source>
        <dbReference type="Pfam" id="PF07364"/>
    </source>
</evidence>
<dbReference type="PIRSF" id="PIRSF012702">
    <property type="entry name" value="UCP012702"/>
    <property type="match status" value="1"/>
</dbReference>